<evidence type="ECO:0000256" key="2">
    <source>
        <dbReference type="PROSITE-ProRule" id="PRU00335"/>
    </source>
</evidence>
<evidence type="ECO:0000256" key="1">
    <source>
        <dbReference type="ARBA" id="ARBA00023125"/>
    </source>
</evidence>
<organism evidence="4 5">
    <name type="scientific">Nesterenkonia sphaerica</name>
    <dbReference type="NCBI Taxonomy" id="1804988"/>
    <lineage>
        <taxon>Bacteria</taxon>
        <taxon>Bacillati</taxon>
        <taxon>Actinomycetota</taxon>
        <taxon>Actinomycetes</taxon>
        <taxon>Micrococcales</taxon>
        <taxon>Micrococcaceae</taxon>
        <taxon>Nesterenkonia</taxon>
    </lineage>
</organism>
<reference evidence="4 5" key="1">
    <citation type="submission" date="2019-05" db="EMBL/GenBank/DDBJ databases">
        <title>Nesterenkonia sp. GY239, isolated from the Southern Atlantic Ocean.</title>
        <authorList>
            <person name="Zhang G."/>
        </authorList>
    </citation>
    <scope>NUCLEOTIDE SEQUENCE [LARGE SCALE GENOMIC DNA]</scope>
    <source>
        <strain evidence="4 5">GY239</strain>
    </source>
</reference>
<keyword evidence="5" id="KW-1185">Reference proteome</keyword>
<dbReference type="GO" id="GO:0000976">
    <property type="term" value="F:transcription cis-regulatory region binding"/>
    <property type="evidence" value="ECO:0007669"/>
    <property type="project" value="TreeGrafter"/>
</dbReference>
<dbReference type="Proteomes" id="UP000306544">
    <property type="component" value="Unassembled WGS sequence"/>
</dbReference>
<dbReference type="AlphaFoldDB" id="A0A5R9ANZ0"/>
<dbReference type="Gene3D" id="1.10.357.10">
    <property type="entry name" value="Tetracycline Repressor, domain 2"/>
    <property type="match status" value="1"/>
</dbReference>
<dbReference type="EMBL" id="VAWA01000002">
    <property type="protein sequence ID" value="TLP79557.1"/>
    <property type="molecule type" value="Genomic_DNA"/>
</dbReference>
<dbReference type="Gene3D" id="1.10.10.60">
    <property type="entry name" value="Homeodomain-like"/>
    <property type="match status" value="1"/>
</dbReference>
<dbReference type="PRINTS" id="PR00455">
    <property type="entry name" value="HTHTETR"/>
</dbReference>
<dbReference type="PANTHER" id="PTHR30055">
    <property type="entry name" value="HTH-TYPE TRANSCRIPTIONAL REGULATOR RUTR"/>
    <property type="match status" value="1"/>
</dbReference>
<dbReference type="InterPro" id="IPR050109">
    <property type="entry name" value="HTH-type_TetR-like_transc_reg"/>
</dbReference>
<evidence type="ECO:0000259" key="3">
    <source>
        <dbReference type="PROSITE" id="PS50977"/>
    </source>
</evidence>
<dbReference type="PROSITE" id="PS50977">
    <property type="entry name" value="HTH_TETR_2"/>
    <property type="match status" value="1"/>
</dbReference>
<dbReference type="PANTHER" id="PTHR30055:SF226">
    <property type="entry name" value="HTH-TYPE TRANSCRIPTIONAL REGULATOR PKSA"/>
    <property type="match status" value="1"/>
</dbReference>
<feature type="DNA-binding region" description="H-T-H motif" evidence="2">
    <location>
        <begin position="31"/>
        <end position="50"/>
    </location>
</feature>
<dbReference type="SUPFAM" id="SSF46689">
    <property type="entry name" value="Homeodomain-like"/>
    <property type="match status" value="1"/>
</dbReference>
<gene>
    <name evidence="4" type="ORF">FEF27_01690</name>
</gene>
<keyword evidence="1 2" id="KW-0238">DNA-binding</keyword>
<protein>
    <submittedName>
        <fullName evidence="4">TetR family transcriptional regulator</fullName>
    </submittedName>
</protein>
<comment type="caution">
    <text evidence="4">The sequence shown here is derived from an EMBL/GenBank/DDBJ whole genome shotgun (WGS) entry which is preliminary data.</text>
</comment>
<evidence type="ECO:0000313" key="4">
    <source>
        <dbReference type="EMBL" id="TLP79557.1"/>
    </source>
</evidence>
<name>A0A5R9ANZ0_9MICC</name>
<dbReference type="OrthoDB" id="3235020at2"/>
<accession>A0A5R9ANZ0</accession>
<proteinExistence type="predicted"/>
<dbReference type="GO" id="GO:0003700">
    <property type="term" value="F:DNA-binding transcription factor activity"/>
    <property type="evidence" value="ECO:0007669"/>
    <property type="project" value="TreeGrafter"/>
</dbReference>
<evidence type="ECO:0000313" key="5">
    <source>
        <dbReference type="Proteomes" id="UP000306544"/>
    </source>
</evidence>
<dbReference type="InterPro" id="IPR009057">
    <property type="entry name" value="Homeodomain-like_sf"/>
</dbReference>
<sequence>MSERGTALESRLHLVTSLIHLLNERGWDATTVDELARVAGISRATFFRVYGSKEDLVFADHAVMLERLDAFLAETDHDVASAMREGLMLVFRYHLEDKERTLARHRLLKQSVQLRNRELLTSHRYERLFRRWLQTRLGDEGVHDSVAVGLAGAAVALHNSYLRRWLLNPSLEILEQFQNEAKKLIRVFLSGYNVDGIVTDRTGGPVAVVTILGEISDTEEVCDAVRGALTVRSP</sequence>
<dbReference type="InterPro" id="IPR001647">
    <property type="entry name" value="HTH_TetR"/>
</dbReference>
<dbReference type="Pfam" id="PF00440">
    <property type="entry name" value="TetR_N"/>
    <property type="match status" value="1"/>
</dbReference>
<feature type="domain" description="HTH tetR-type" evidence="3">
    <location>
        <begin position="8"/>
        <end position="68"/>
    </location>
</feature>